<dbReference type="InterPro" id="IPR001387">
    <property type="entry name" value="Cro/C1-type_HTH"/>
</dbReference>
<dbReference type="SUPFAM" id="SSF47413">
    <property type="entry name" value="lambda repressor-like DNA-binding domains"/>
    <property type="match status" value="1"/>
</dbReference>
<dbReference type="RefSeq" id="WP_144092993.1">
    <property type="nucleotide sequence ID" value="NZ_CABHMX010000009.1"/>
</dbReference>
<dbReference type="SMART" id="SM00530">
    <property type="entry name" value="HTH_XRE"/>
    <property type="match status" value="1"/>
</dbReference>
<feature type="domain" description="HTH cro/C1-type" evidence="1">
    <location>
        <begin position="14"/>
        <end position="61"/>
    </location>
</feature>
<dbReference type="Pfam" id="PF01381">
    <property type="entry name" value="HTH_3"/>
    <property type="match status" value="1"/>
</dbReference>
<dbReference type="GO" id="GO:0003677">
    <property type="term" value="F:DNA binding"/>
    <property type="evidence" value="ECO:0007669"/>
    <property type="project" value="InterPro"/>
</dbReference>
<protein>
    <submittedName>
        <fullName evidence="2">Helix-turn-helix</fullName>
    </submittedName>
</protein>
<dbReference type="InterPro" id="IPR010982">
    <property type="entry name" value="Lambda_DNA-bd_dom_sf"/>
</dbReference>
<reference evidence="2 3" key="1">
    <citation type="submission" date="2019-07" db="EMBL/GenBank/DDBJ databases">
        <authorList>
            <person name="Hibberd C M."/>
            <person name="Gehrig L. J."/>
            <person name="Chang H.-W."/>
            <person name="Venkatesh S."/>
        </authorList>
    </citation>
    <scope>NUCLEOTIDE SEQUENCE [LARGE SCALE GENOMIC DNA]</scope>
    <source>
        <strain evidence="2">Blautia_luti_SSTS_Bg7063</strain>
    </source>
</reference>
<dbReference type="Gene3D" id="1.10.260.40">
    <property type="entry name" value="lambda repressor-like DNA-binding domains"/>
    <property type="match status" value="1"/>
</dbReference>
<dbReference type="CDD" id="cd00093">
    <property type="entry name" value="HTH_XRE"/>
    <property type="match status" value="1"/>
</dbReference>
<sequence>MRINRFKLTMELMRQDMTQKQLAEKAGVSRVTVNGIKSGRSCSDEVGKKIARALGVDVTEIID</sequence>
<dbReference type="AlphaFoldDB" id="A0A564VMJ8"/>
<name>A0A564VMJ8_9FIRM</name>
<evidence type="ECO:0000313" key="2">
    <source>
        <dbReference type="EMBL" id="VUX33447.1"/>
    </source>
</evidence>
<dbReference type="Proteomes" id="UP000408482">
    <property type="component" value="Unassembled WGS sequence"/>
</dbReference>
<gene>
    <name evidence="2" type="ORF">RSSSTS7063_02588</name>
</gene>
<organism evidence="2 3">
    <name type="scientific">Blautia luti</name>
    <dbReference type="NCBI Taxonomy" id="89014"/>
    <lineage>
        <taxon>Bacteria</taxon>
        <taxon>Bacillati</taxon>
        <taxon>Bacillota</taxon>
        <taxon>Clostridia</taxon>
        <taxon>Lachnospirales</taxon>
        <taxon>Lachnospiraceae</taxon>
        <taxon>Blautia</taxon>
    </lineage>
</organism>
<proteinExistence type="predicted"/>
<evidence type="ECO:0000313" key="3">
    <source>
        <dbReference type="Proteomes" id="UP000408482"/>
    </source>
</evidence>
<dbReference type="EMBL" id="CABHNW010000030">
    <property type="protein sequence ID" value="VUX33447.1"/>
    <property type="molecule type" value="Genomic_DNA"/>
</dbReference>
<accession>A0A564VMJ8</accession>
<dbReference type="PROSITE" id="PS50943">
    <property type="entry name" value="HTH_CROC1"/>
    <property type="match status" value="1"/>
</dbReference>
<evidence type="ECO:0000259" key="1">
    <source>
        <dbReference type="PROSITE" id="PS50943"/>
    </source>
</evidence>
<keyword evidence="3" id="KW-1185">Reference proteome</keyword>